<accession>A0ABT3RQ38</accession>
<name>A0ABT3RQ38_9BACT</name>
<organism evidence="1 2">
    <name type="scientific">Mangrovivirga halotolerans</name>
    <dbReference type="NCBI Taxonomy" id="2993936"/>
    <lineage>
        <taxon>Bacteria</taxon>
        <taxon>Pseudomonadati</taxon>
        <taxon>Bacteroidota</taxon>
        <taxon>Cytophagia</taxon>
        <taxon>Cytophagales</taxon>
        <taxon>Mangrovivirgaceae</taxon>
        <taxon>Mangrovivirga</taxon>
    </lineage>
</organism>
<gene>
    <name evidence="1" type="ORF">OO013_06250</name>
</gene>
<dbReference type="InterPro" id="IPR018641">
    <property type="entry name" value="Trfase_1_rSAM/seldom-assoc"/>
</dbReference>
<dbReference type="Pfam" id="PF09837">
    <property type="entry name" value="DUF2064"/>
    <property type="match status" value="1"/>
</dbReference>
<dbReference type="InterPro" id="IPR029044">
    <property type="entry name" value="Nucleotide-diphossugar_trans"/>
</dbReference>
<proteinExistence type="predicted"/>
<evidence type="ECO:0000313" key="2">
    <source>
        <dbReference type="Proteomes" id="UP001209885"/>
    </source>
</evidence>
<reference evidence="1 2" key="1">
    <citation type="submission" date="2022-11" db="EMBL/GenBank/DDBJ databases">
        <title>The characterization of three novel Bacteroidetes species and genomic analysis of their roles in tidal elemental geochemical cycles.</title>
        <authorList>
            <person name="Ma K."/>
        </authorList>
    </citation>
    <scope>NUCLEOTIDE SEQUENCE [LARGE SCALE GENOMIC DNA]</scope>
    <source>
        <strain evidence="1 2">M17</strain>
    </source>
</reference>
<dbReference type="Gene3D" id="3.90.550.10">
    <property type="entry name" value="Spore Coat Polysaccharide Biosynthesis Protein SpsA, Chain A"/>
    <property type="match status" value="1"/>
</dbReference>
<dbReference type="EMBL" id="JAPFQN010000003">
    <property type="protein sequence ID" value="MCX2743458.1"/>
    <property type="molecule type" value="Genomic_DNA"/>
</dbReference>
<evidence type="ECO:0000313" key="1">
    <source>
        <dbReference type="EMBL" id="MCX2743458.1"/>
    </source>
</evidence>
<sequence length="229" mass="26188">MKSYSQNTAILFFSRTPKSESAVRVVHGDKSKNRQIVSLLIRGIKTKLNSTGLPVYQYDESIQVGSNFSERLTNSIEDLFQKGFNNVITVGSDSPQLLDIDFSLIQTELEKGNVILGPTQRGGAYLIAIPFKSWNRKDFKEIPWNTNRVFESLKDLYQGCVVKSRFTEIHTYKDIITVIKKGCSNDFVLQLKRLLNLDYYQPNYSGFYQSEIFLIKSERGPPLPVSLHF</sequence>
<protein>
    <submittedName>
        <fullName evidence="1">DUF2064 domain-containing protein</fullName>
    </submittedName>
</protein>
<comment type="caution">
    <text evidence="1">The sequence shown here is derived from an EMBL/GenBank/DDBJ whole genome shotgun (WGS) entry which is preliminary data.</text>
</comment>
<dbReference type="PANTHER" id="PTHR36529">
    <property type="entry name" value="SLL1095 PROTEIN"/>
    <property type="match status" value="1"/>
</dbReference>
<dbReference type="Proteomes" id="UP001209885">
    <property type="component" value="Unassembled WGS sequence"/>
</dbReference>
<keyword evidence="2" id="KW-1185">Reference proteome</keyword>
<dbReference type="PANTHER" id="PTHR36529:SF1">
    <property type="entry name" value="GLYCOSYLTRANSFERASE"/>
    <property type="match status" value="1"/>
</dbReference>
<dbReference type="RefSeq" id="WP_266055841.1">
    <property type="nucleotide sequence ID" value="NZ_JAPFQN010000003.1"/>
</dbReference>